<proteinExistence type="predicted"/>
<sequence>MHVEFFVEEFSAKVALEAFLHHLLPPPHSFAVFNMNSKEQLFIKLPQRLQGYATMINSGGYDDLRVVVLVDRDDDDCRDLKQQLDAIAAGNNLVTKTEAERLAGAPAPFQVLNRVVCEELESWFFGDPVAIKTAYDNLHDNHFRHKDLLKPDAIAGGTAQALLRTFNNAGYFKEYANSKHKLGNRWKADAAKAIGEHLHPDRNNSPSFQALVDGIRSLIA</sequence>
<dbReference type="RefSeq" id="WP_345235829.1">
    <property type="nucleotide sequence ID" value="NZ_BAABGZ010000018.1"/>
</dbReference>
<organism evidence="1 2">
    <name type="scientific">Hymenobacter saemangeumensis</name>
    <dbReference type="NCBI Taxonomy" id="1084522"/>
    <lineage>
        <taxon>Bacteria</taxon>
        <taxon>Pseudomonadati</taxon>
        <taxon>Bacteroidota</taxon>
        <taxon>Cytophagia</taxon>
        <taxon>Cytophagales</taxon>
        <taxon>Hymenobacteraceae</taxon>
        <taxon>Hymenobacter</taxon>
    </lineage>
</organism>
<name>A0ABP8ICG7_9BACT</name>
<accession>A0ABP8ICG7</accession>
<evidence type="ECO:0000313" key="2">
    <source>
        <dbReference type="Proteomes" id="UP001501153"/>
    </source>
</evidence>
<evidence type="ECO:0000313" key="1">
    <source>
        <dbReference type="EMBL" id="GAA4356003.1"/>
    </source>
</evidence>
<dbReference type="Pfam" id="PF14103">
    <property type="entry name" value="DUF4276"/>
    <property type="match status" value="1"/>
</dbReference>
<reference evidence="2" key="1">
    <citation type="journal article" date="2019" name="Int. J. Syst. Evol. Microbiol.">
        <title>The Global Catalogue of Microorganisms (GCM) 10K type strain sequencing project: providing services to taxonomists for standard genome sequencing and annotation.</title>
        <authorList>
            <consortium name="The Broad Institute Genomics Platform"/>
            <consortium name="The Broad Institute Genome Sequencing Center for Infectious Disease"/>
            <person name="Wu L."/>
            <person name="Ma J."/>
        </authorList>
    </citation>
    <scope>NUCLEOTIDE SEQUENCE [LARGE SCALE GENOMIC DNA]</scope>
    <source>
        <strain evidence="2">JCM 17923</strain>
    </source>
</reference>
<keyword evidence="2" id="KW-1185">Reference proteome</keyword>
<protein>
    <submittedName>
        <fullName evidence="1">DUF4276 family protein</fullName>
    </submittedName>
</protein>
<gene>
    <name evidence="1" type="ORF">GCM10023185_19380</name>
</gene>
<dbReference type="InterPro" id="IPR025455">
    <property type="entry name" value="DUF4276"/>
</dbReference>
<dbReference type="EMBL" id="BAABGZ010000018">
    <property type="protein sequence ID" value="GAA4356003.1"/>
    <property type="molecule type" value="Genomic_DNA"/>
</dbReference>
<dbReference type="Proteomes" id="UP001501153">
    <property type="component" value="Unassembled WGS sequence"/>
</dbReference>
<comment type="caution">
    <text evidence="1">The sequence shown here is derived from an EMBL/GenBank/DDBJ whole genome shotgun (WGS) entry which is preliminary data.</text>
</comment>